<dbReference type="InterPro" id="IPR000718">
    <property type="entry name" value="Peptidase_M13"/>
</dbReference>
<keyword evidence="8" id="KW-0482">Metalloprotease</keyword>
<evidence type="ECO:0000256" key="3">
    <source>
        <dbReference type="ARBA" id="ARBA00007357"/>
    </source>
</evidence>
<accession>A0A834IVW5</accession>
<dbReference type="OrthoDB" id="6475849at2759"/>
<reference evidence="12" key="1">
    <citation type="submission" date="2020-08" db="EMBL/GenBank/DDBJ databases">
        <title>Genome sequencing and assembly of the red palm weevil Rhynchophorus ferrugineus.</title>
        <authorList>
            <person name="Dias G.B."/>
            <person name="Bergman C.M."/>
            <person name="Manee M."/>
        </authorList>
    </citation>
    <scope>NUCLEOTIDE SEQUENCE</scope>
    <source>
        <strain evidence="12">AA-2017</strain>
        <tissue evidence="12">Whole larva</tissue>
    </source>
</reference>
<dbReference type="Gene3D" id="3.40.390.10">
    <property type="entry name" value="Collagenase (Catalytic Domain)"/>
    <property type="match status" value="2"/>
</dbReference>
<evidence type="ECO:0000259" key="10">
    <source>
        <dbReference type="Pfam" id="PF01431"/>
    </source>
</evidence>
<evidence type="ECO:0000256" key="8">
    <source>
        <dbReference type="ARBA" id="ARBA00023049"/>
    </source>
</evidence>
<comment type="caution">
    <text evidence="12">The sequence shown here is derived from an EMBL/GenBank/DDBJ whole genome shotgun (WGS) entry which is preliminary data.</text>
</comment>
<dbReference type="Pfam" id="PF05649">
    <property type="entry name" value="Peptidase_M13_N"/>
    <property type="match status" value="1"/>
</dbReference>
<sequence>MQRFAVLVILFSNTLGNVSLSFRTKDQHNKTSNESESSACDNCYKLSCDQWMKETTKPDYEPHWNHFMSASYQINEKIRNILEDDDQNGVIKEAQIFYRSCIDFQEQETFNFRDLKVMLALYYNKWMNNEQHIDWVEVAMGITKTFNINPILKFYINIDYKNTKQYIPYIEPGNLIFPSDLLLNTQIYQKEINAYIRWISRTLRYLFTSIPISPIKIVEFEVTLAQLMSNKVTVERNTTKHFSDRFNYNFQKSMNNILLSNIARLEDHDLVVIKHSTYLNDVLFLLNTMDRRFIANYLIWYIAKDFSRDITKYMKTLNFLIDQAVLGVEKDIPRDIKCANKVLDNFEYVVVSKYLGRYFDKNVLSDVQEMANDIHENFHMLLLNNSWLSEETKRLSLDKIKNIHFIIGFPKWISNNSAVEQYYIDIRNLSDNHLLNILTMKRFKAVKNVRLFGHYVDEALLPSNVFAVNAFYSILQNLVFIPLGLLQKPFYSAQWPKMYNYGALGSLIGHEISHSLDTTGRSKFKCQFYDNKIKQPLVTGENIADNIGLDISYQGYIESYFSKLDEVFWGNQDRKTFFMHYSQMWCEFSNNRDLFNDEHTDVEKRVNQAVTNNKYFNKIYHCKKSIKPLCKLW</sequence>
<comment type="cofactor">
    <cofactor evidence="1">
        <name>Zn(2+)</name>
        <dbReference type="ChEBI" id="CHEBI:29105"/>
    </cofactor>
</comment>
<gene>
    <name evidence="12" type="ORF">GWI33_007764</name>
</gene>
<dbReference type="PANTHER" id="PTHR11733:SF224">
    <property type="entry name" value="NEPRILYSIN-2"/>
    <property type="match status" value="1"/>
</dbReference>
<dbReference type="Gene3D" id="1.10.1380.10">
    <property type="entry name" value="Neutral endopeptidase , domain2"/>
    <property type="match status" value="1"/>
</dbReference>
<evidence type="ECO:0000256" key="7">
    <source>
        <dbReference type="ARBA" id="ARBA00022833"/>
    </source>
</evidence>
<comment type="subcellular location">
    <subcellularLocation>
        <location evidence="2">Cell membrane</location>
        <topology evidence="2">Single-pass type II membrane protein</topology>
    </subcellularLocation>
</comment>
<dbReference type="InterPro" id="IPR024079">
    <property type="entry name" value="MetalloPept_cat_dom_sf"/>
</dbReference>
<dbReference type="AlphaFoldDB" id="A0A834IVW5"/>
<keyword evidence="4" id="KW-0645">Protease</keyword>
<feature type="domain" description="Peptidase M13 C-terminal" evidence="10">
    <location>
        <begin position="531"/>
        <end position="625"/>
    </location>
</feature>
<dbReference type="SUPFAM" id="SSF55486">
    <property type="entry name" value="Metalloproteases ('zincins'), catalytic domain"/>
    <property type="match status" value="1"/>
</dbReference>
<dbReference type="GO" id="GO:0046872">
    <property type="term" value="F:metal ion binding"/>
    <property type="evidence" value="ECO:0007669"/>
    <property type="project" value="UniProtKB-KW"/>
</dbReference>
<dbReference type="PRINTS" id="PR00786">
    <property type="entry name" value="NEPRILYSIN"/>
</dbReference>
<dbReference type="Pfam" id="PF01431">
    <property type="entry name" value="Peptidase_M13"/>
    <property type="match status" value="2"/>
</dbReference>
<dbReference type="Proteomes" id="UP000625711">
    <property type="component" value="Unassembled WGS sequence"/>
</dbReference>
<evidence type="ECO:0000256" key="9">
    <source>
        <dbReference type="SAM" id="SignalP"/>
    </source>
</evidence>
<keyword evidence="5" id="KW-0479">Metal-binding</keyword>
<comment type="similarity">
    <text evidence="3">Belongs to the peptidase M13 family.</text>
</comment>
<keyword evidence="6" id="KW-0378">Hydrolase</keyword>
<evidence type="ECO:0000256" key="6">
    <source>
        <dbReference type="ARBA" id="ARBA00022801"/>
    </source>
</evidence>
<evidence type="ECO:0000256" key="1">
    <source>
        <dbReference type="ARBA" id="ARBA00001947"/>
    </source>
</evidence>
<dbReference type="InterPro" id="IPR018497">
    <property type="entry name" value="Peptidase_M13_C"/>
</dbReference>
<evidence type="ECO:0000256" key="2">
    <source>
        <dbReference type="ARBA" id="ARBA00004401"/>
    </source>
</evidence>
<protein>
    <submittedName>
        <fullName evidence="12">Uncharacterized protein</fullName>
    </submittedName>
</protein>
<organism evidence="12 13">
    <name type="scientific">Rhynchophorus ferrugineus</name>
    <name type="common">Red palm weevil</name>
    <name type="synonym">Curculio ferrugineus</name>
    <dbReference type="NCBI Taxonomy" id="354439"/>
    <lineage>
        <taxon>Eukaryota</taxon>
        <taxon>Metazoa</taxon>
        <taxon>Ecdysozoa</taxon>
        <taxon>Arthropoda</taxon>
        <taxon>Hexapoda</taxon>
        <taxon>Insecta</taxon>
        <taxon>Pterygota</taxon>
        <taxon>Neoptera</taxon>
        <taxon>Endopterygota</taxon>
        <taxon>Coleoptera</taxon>
        <taxon>Polyphaga</taxon>
        <taxon>Cucujiformia</taxon>
        <taxon>Curculionidae</taxon>
        <taxon>Dryophthorinae</taxon>
        <taxon>Rhynchophorus</taxon>
    </lineage>
</organism>
<name>A0A834IVW5_RHYFE</name>
<proteinExistence type="inferred from homology"/>
<dbReference type="InterPro" id="IPR008753">
    <property type="entry name" value="Peptidase_M13_N"/>
</dbReference>
<evidence type="ECO:0000256" key="5">
    <source>
        <dbReference type="ARBA" id="ARBA00022723"/>
    </source>
</evidence>
<evidence type="ECO:0000256" key="4">
    <source>
        <dbReference type="ARBA" id="ARBA00022670"/>
    </source>
</evidence>
<dbReference type="EMBL" id="JAACXV010000037">
    <property type="protein sequence ID" value="KAF7286117.1"/>
    <property type="molecule type" value="Genomic_DNA"/>
</dbReference>
<dbReference type="GO" id="GO:0005886">
    <property type="term" value="C:plasma membrane"/>
    <property type="evidence" value="ECO:0007669"/>
    <property type="project" value="UniProtKB-SubCell"/>
</dbReference>
<feature type="domain" description="Peptidase M13 C-terminal" evidence="10">
    <location>
        <begin position="469"/>
        <end position="521"/>
    </location>
</feature>
<evidence type="ECO:0000313" key="12">
    <source>
        <dbReference type="EMBL" id="KAF7286117.1"/>
    </source>
</evidence>
<dbReference type="GO" id="GO:0016485">
    <property type="term" value="P:protein processing"/>
    <property type="evidence" value="ECO:0007669"/>
    <property type="project" value="TreeGrafter"/>
</dbReference>
<keyword evidence="13" id="KW-1185">Reference proteome</keyword>
<keyword evidence="9" id="KW-0732">Signal</keyword>
<dbReference type="PANTHER" id="PTHR11733">
    <property type="entry name" value="ZINC METALLOPROTEASE FAMILY M13 NEPRILYSIN-RELATED"/>
    <property type="match status" value="1"/>
</dbReference>
<dbReference type="PROSITE" id="PS51885">
    <property type="entry name" value="NEPRILYSIN"/>
    <property type="match status" value="1"/>
</dbReference>
<evidence type="ECO:0000313" key="13">
    <source>
        <dbReference type="Proteomes" id="UP000625711"/>
    </source>
</evidence>
<dbReference type="CDD" id="cd08662">
    <property type="entry name" value="M13"/>
    <property type="match status" value="1"/>
</dbReference>
<dbReference type="InterPro" id="IPR042089">
    <property type="entry name" value="Peptidase_M13_dom_2"/>
</dbReference>
<feature type="chain" id="PRO_5032841300" evidence="9">
    <location>
        <begin position="17"/>
        <end position="633"/>
    </location>
</feature>
<feature type="domain" description="Peptidase M13 N-terminal" evidence="11">
    <location>
        <begin position="40"/>
        <end position="410"/>
    </location>
</feature>
<keyword evidence="7" id="KW-0862">Zinc</keyword>
<evidence type="ECO:0000259" key="11">
    <source>
        <dbReference type="Pfam" id="PF05649"/>
    </source>
</evidence>
<feature type="signal peptide" evidence="9">
    <location>
        <begin position="1"/>
        <end position="16"/>
    </location>
</feature>
<dbReference type="GO" id="GO:0004222">
    <property type="term" value="F:metalloendopeptidase activity"/>
    <property type="evidence" value="ECO:0007669"/>
    <property type="project" value="InterPro"/>
</dbReference>